<keyword evidence="2 4" id="KW-0863">Zinc-finger</keyword>
<evidence type="ECO:0000259" key="6">
    <source>
        <dbReference type="PROSITE" id="PS50865"/>
    </source>
</evidence>
<sequence length="381" mass="42383">MKKQRGAFRRRSDLFEALPDDIVISILYKLSSTASSPSDFVAVLLTCKRLNNLGLHPLVVSKSCSKALAVRAKNWCEEAHRFLKLCVNAGNTEAYYMLGMIRFYCLQNRGSGASLMAKAAIKSHAPALYSLALIQFNGSGGLKNDKDLRAGVALCARAAFLGHIDALRELGHCLQDGYGVRKNITEGRRLLVQANARELASVLRVFNNSPSPPSSGWQFHNHQQPRPTPPPSYQTGAPNPPTNPSDFDIQLFSDYGFNLTGRELHPANRFLVEWFGSREDRFPGLGIRICSYKGCGRPETRKNEFRRCSGCGKVNYCSRGCQAHDWRVHHKVECAPMEEWVGHAIDDVDEEEEDNMNGDDDVVDNDPTVEINEGEVDGIQI</sequence>
<dbReference type="SUPFAM" id="SSF81383">
    <property type="entry name" value="F-box domain"/>
    <property type="match status" value="1"/>
</dbReference>
<dbReference type="Gene3D" id="6.10.140.2220">
    <property type="match status" value="1"/>
</dbReference>
<feature type="region of interest" description="Disordered" evidence="5">
    <location>
        <begin position="211"/>
        <end position="245"/>
    </location>
</feature>
<dbReference type="PROSITE" id="PS50865">
    <property type="entry name" value="ZF_MYND_2"/>
    <property type="match status" value="1"/>
</dbReference>
<dbReference type="CDD" id="cd09917">
    <property type="entry name" value="F-box_SF"/>
    <property type="match status" value="1"/>
</dbReference>
<gene>
    <name evidence="7" type="ORF">LSALG_LOCUS20275</name>
</gene>
<dbReference type="EMBL" id="OX465080">
    <property type="protein sequence ID" value="CAI9280534.1"/>
    <property type="molecule type" value="Genomic_DNA"/>
</dbReference>
<dbReference type="InterPro" id="IPR057136">
    <property type="entry name" value="At2g35280_TPR_dom"/>
</dbReference>
<dbReference type="InterPro" id="IPR036047">
    <property type="entry name" value="F-box-like_dom_sf"/>
</dbReference>
<dbReference type="InterPro" id="IPR044508">
    <property type="entry name" value="At5g50450/At1g67340-like"/>
</dbReference>
<dbReference type="SUPFAM" id="SSF81901">
    <property type="entry name" value="HCP-like"/>
    <property type="match status" value="1"/>
</dbReference>
<keyword evidence="1" id="KW-0479">Metal-binding</keyword>
<feature type="domain" description="MYND-type" evidence="6">
    <location>
        <begin position="292"/>
        <end position="334"/>
    </location>
</feature>
<dbReference type="AlphaFoldDB" id="A0AA35YUZ2"/>
<feature type="compositionally biased region" description="Pro residues" evidence="5">
    <location>
        <begin position="226"/>
        <end position="243"/>
    </location>
</feature>
<reference evidence="7" key="1">
    <citation type="submission" date="2023-04" db="EMBL/GenBank/DDBJ databases">
        <authorList>
            <person name="Vijverberg K."/>
            <person name="Xiong W."/>
            <person name="Schranz E."/>
        </authorList>
    </citation>
    <scope>NUCLEOTIDE SEQUENCE</scope>
</reference>
<feature type="compositionally biased region" description="Polar residues" evidence="5">
    <location>
        <begin position="211"/>
        <end position="225"/>
    </location>
</feature>
<evidence type="ECO:0000256" key="1">
    <source>
        <dbReference type="ARBA" id="ARBA00022723"/>
    </source>
</evidence>
<dbReference type="PANTHER" id="PTHR46758:SF19">
    <property type="entry name" value="ZINC FINGER, MYND-TYPE, TETRATRICOPEPTIDE-LIKE HELICAL DOMAIN PROTEIN-RELATED"/>
    <property type="match status" value="1"/>
</dbReference>
<name>A0AA35YUZ2_LACSI</name>
<dbReference type="InterPro" id="IPR002893">
    <property type="entry name" value="Znf_MYND"/>
</dbReference>
<dbReference type="Pfam" id="PF23310">
    <property type="entry name" value="TPR_27"/>
    <property type="match status" value="1"/>
</dbReference>
<dbReference type="FunFam" id="6.10.140.2220:FF:000033">
    <property type="entry name" value="Predicted protein"/>
    <property type="match status" value="1"/>
</dbReference>
<evidence type="ECO:0000256" key="3">
    <source>
        <dbReference type="ARBA" id="ARBA00022833"/>
    </source>
</evidence>
<evidence type="ECO:0000256" key="5">
    <source>
        <dbReference type="SAM" id="MobiDB-lite"/>
    </source>
</evidence>
<proteinExistence type="predicted"/>
<evidence type="ECO:0000256" key="2">
    <source>
        <dbReference type="ARBA" id="ARBA00022771"/>
    </source>
</evidence>
<dbReference type="Proteomes" id="UP001177003">
    <property type="component" value="Chromosome 4"/>
</dbReference>
<dbReference type="PANTHER" id="PTHR46758">
    <property type="entry name" value="MYND DOMAIN-CONTAINING"/>
    <property type="match status" value="1"/>
</dbReference>
<dbReference type="SUPFAM" id="SSF144232">
    <property type="entry name" value="HIT/MYND zinc finger-like"/>
    <property type="match status" value="1"/>
</dbReference>
<evidence type="ECO:0000256" key="4">
    <source>
        <dbReference type="PROSITE-ProRule" id="PRU00134"/>
    </source>
</evidence>
<dbReference type="InterPro" id="IPR011990">
    <property type="entry name" value="TPR-like_helical_dom_sf"/>
</dbReference>
<protein>
    <recommendedName>
        <fullName evidence="6">MYND-type domain-containing protein</fullName>
    </recommendedName>
</protein>
<evidence type="ECO:0000313" key="7">
    <source>
        <dbReference type="EMBL" id="CAI9280534.1"/>
    </source>
</evidence>
<keyword evidence="8" id="KW-1185">Reference proteome</keyword>
<dbReference type="Gene3D" id="1.25.40.10">
    <property type="entry name" value="Tetratricopeptide repeat domain"/>
    <property type="match status" value="1"/>
</dbReference>
<dbReference type="GO" id="GO:0008270">
    <property type="term" value="F:zinc ion binding"/>
    <property type="evidence" value="ECO:0007669"/>
    <property type="project" value="UniProtKB-KW"/>
</dbReference>
<accession>A0AA35YUZ2</accession>
<organism evidence="7 8">
    <name type="scientific">Lactuca saligna</name>
    <name type="common">Willowleaf lettuce</name>
    <dbReference type="NCBI Taxonomy" id="75948"/>
    <lineage>
        <taxon>Eukaryota</taxon>
        <taxon>Viridiplantae</taxon>
        <taxon>Streptophyta</taxon>
        <taxon>Embryophyta</taxon>
        <taxon>Tracheophyta</taxon>
        <taxon>Spermatophyta</taxon>
        <taxon>Magnoliopsida</taxon>
        <taxon>eudicotyledons</taxon>
        <taxon>Gunneridae</taxon>
        <taxon>Pentapetalae</taxon>
        <taxon>asterids</taxon>
        <taxon>campanulids</taxon>
        <taxon>Asterales</taxon>
        <taxon>Asteraceae</taxon>
        <taxon>Cichorioideae</taxon>
        <taxon>Cichorieae</taxon>
        <taxon>Lactucinae</taxon>
        <taxon>Lactuca</taxon>
    </lineage>
</organism>
<keyword evidence="3" id="KW-0862">Zinc</keyword>
<evidence type="ECO:0000313" key="8">
    <source>
        <dbReference type="Proteomes" id="UP001177003"/>
    </source>
</evidence>
<dbReference type="Pfam" id="PF01753">
    <property type="entry name" value="zf-MYND"/>
    <property type="match status" value="1"/>
</dbReference>